<keyword evidence="4" id="KW-1185">Reference proteome</keyword>
<proteinExistence type="predicted"/>
<name>A0A7K1UFN7_9MICC</name>
<evidence type="ECO:0000313" key="3">
    <source>
        <dbReference type="EMBL" id="MVT25277.1"/>
    </source>
</evidence>
<feature type="transmembrane region" description="Helical" evidence="2">
    <location>
        <begin position="99"/>
        <end position="121"/>
    </location>
</feature>
<dbReference type="AlphaFoldDB" id="A0A7K1UFN7"/>
<reference evidence="3 4" key="1">
    <citation type="submission" date="2019-12" db="EMBL/GenBank/DDBJ databases">
        <title>Nesterenkonia muleiensis sp. nov., a novel actinobacterium isolated from sap of Populus euphratica.</title>
        <authorList>
            <person name="Wang R."/>
        </authorList>
    </citation>
    <scope>NUCLEOTIDE SEQUENCE [LARGE SCALE GENOMIC DNA]</scope>
    <source>
        <strain evidence="3 4">F10</strain>
    </source>
</reference>
<feature type="region of interest" description="Disordered" evidence="1">
    <location>
        <begin position="1"/>
        <end position="57"/>
    </location>
</feature>
<accession>A0A7K1UFN7</accession>
<feature type="compositionally biased region" description="Low complexity" evidence="1">
    <location>
        <begin position="43"/>
        <end position="52"/>
    </location>
</feature>
<evidence type="ECO:0000313" key="4">
    <source>
        <dbReference type="Proteomes" id="UP000460157"/>
    </source>
</evidence>
<gene>
    <name evidence="3" type="ORF">GNZ21_02675</name>
</gene>
<keyword evidence="2" id="KW-0472">Membrane</keyword>
<dbReference type="RefSeq" id="WP_157321103.1">
    <property type="nucleotide sequence ID" value="NZ_BMFX01000016.1"/>
</dbReference>
<organism evidence="3 4">
    <name type="scientific">Nesterenkonia alkaliphila</name>
    <dbReference type="NCBI Taxonomy" id="1463631"/>
    <lineage>
        <taxon>Bacteria</taxon>
        <taxon>Bacillati</taxon>
        <taxon>Actinomycetota</taxon>
        <taxon>Actinomycetes</taxon>
        <taxon>Micrococcales</taxon>
        <taxon>Micrococcaceae</taxon>
        <taxon>Nesterenkonia</taxon>
    </lineage>
</organism>
<dbReference type="EMBL" id="WRPM01000018">
    <property type="protein sequence ID" value="MVT25277.1"/>
    <property type="molecule type" value="Genomic_DNA"/>
</dbReference>
<comment type="caution">
    <text evidence="3">The sequence shown here is derived from an EMBL/GenBank/DDBJ whole genome shotgun (WGS) entry which is preliminary data.</text>
</comment>
<protein>
    <submittedName>
        <fullName evidence="3">Uncharacterized protein</fullName>
    </submittedName>
</protein>
<keyword evidence="2" id="KW-0812">Transmembrane</keyword>
<dbReference type="Proteomes" id="UP000460157">
    <property type="component" value="Unassembled WGS sequence"/>
</dbReference>
<feature type="transmembrane region" description="Helical" evidence="2">
    <location>
        <begin position="67"/>
        <end position="87"/>
    </location>
</feature>
<evidence type="ECO:0000256" key="2">
    <source>
        <dbReference type="SAM" id="Phobius"/>
    </source>
</evidence>
<keyword evidence="2" id="KW-1133">Transmembrane helix</keyword>
<sequence>MPAAQQGQPSPGEYQFGRQRWQQPEPAPSGGLPAQPPGSLDEAAAAPHGAGQIPPPPPGFRRAWTLAWAYPLTAFTLVFTGASISVMVDYANEGDTGQIFTALFMTAGFAAATVGLGAWLIRIHRRRAVYRRILDDFYARHFGYHPDSR</sequence>
<evidence type="ECO:0000256" key="1">
    <source>
        <dbReference type="SAM" id="MobiDB-lite"/>
    </source>
</evidence>